<feature type="compositionally biased region" description="Basic and acidic residues" evidence="1">
    <location>
        <begin position="252"/>
        <end position="262"/>
    </location>
</feature>
<reference evidence="3 4" key="2">
    <citation type="journal article" date="2010" name="Nucleic Acids Res.">
        <title>BeetleBase in 2010: revisions to provide comprehensive genomic information for Tribolium castaneum.</title>
        <authorList>
            <person name="Kim H.S."/>
            <person name="Murphy T."/>
            <person name="Xia J."/>
            <person name="Caragea D."/>
            <person name="Park Y."/>
            <person name="Beeman R.W."/>
            <person name="Lorenzen M.D."/>
            <person name="Butcher S."/>
            <person name="Manak J.R."/>
            <person name="Brown S.J."/>
        </authorList>
    </citation>
    <scope>GENOME REANNOTATION</scope>
    <source>
        <strain evidence="3 4">Georgia GA2</strain>
    </source>
</reference>
<dbReference type="AlphaFoldDB" id="A0A139WG47"/>
<evidence type="ECO:0000313" key="4">
    <source>
        <dbReference type="Proteomes" id="UP000007266"/>
    </source>
</evidence>
<feature type="chain" id="PRO_5007299878" evidence="2">
    <location>
        <begin position="24"/>
        <end position="691"/>
    </location>
</feature>
<dbReference type="EMBL" id="KQ971351">
    <property type="protein sequence ID" value="KYB26777.1"/>
    <property type="molecule type" value="Genomic_DNA"/>
</dbReference>
<protein>
    <submittedName>
        <fullName evidence="3">Uncharacterized protein</fullName>
    </submittedName>
</protein>
<feature type="compositionally biased region" description="Basic and acidic residues" evidence="1">
    <location>
        <begin position="297"/>
        <end position="313"/>
    </location>
</feature>
<dbReference type="Proteomes" id="UP000007266">
    <property type="component" value="Linkage group 7"/>
</dbReference>
<name>A0A139WG47_TRICA</name>
<feature type="region of interest" description="Disordered" evidence="1">
    <location>
        <begin position="252"/>
        <end position="357"/>
    </location>
</feature>
<dbReference type="InParanoid" id="A0A139WG47"/>
<evidence type="ECO:0000256" key="1">
    <source>
        <dbReference type="SAM" id="MobiDB-lite"/>
    </source>
</evidence>
<feature type="signal peptide" evidence="2">
    <location>
        <begin position="1"/>
        <end position="23"/>
    </location>
</feature>
<sequence length="691" mass="78272">MLVQERVVFLLSILSSSVIYCYGPDNYIIHEDGKSSFKPAVATTHIKHTQIFQTNGNVLELPNLTQRLVNTIKKYALENRVKYCDLLPEVVRRLYQRKEIACGYSAFDPICNNQNEAPVVDYVPLQTPFYFDNKYADVLPPIPETDYSPTFPSFAQPDLNYQPGYYIYKPPPKVFPINRYQDFTSPAKVYKPAKPLWQLPQLNLTKGKYKINPPSFNGKPNEDIVSSSDPILPKLSVPKKWEPYLPQLAHLLNEDRQSKKPQDSGSTTDGEKIPNNKEEPLSDDESQDGPSVPKSNESVHPESEKPKTDERNDIQPPENKNKQGSGVPPLLRGTFGTRKGGNNFFSPRPSQRKRGRTLNYRGYYEKNLAKKQGSLLKSRTISNKFRKKFRGREYDQGFSRQNRPFKYNNEGRTTYTAPIYLNISKPEKGEGEFRVFGRGANAALDNFLKQNKGSVLKSNPYYTVSPEMGLPIGLKMFQYPFNETHIANKSIVISLHPKPSELVKKQDISKINDVKFKIGTDGKVIPQHSFRSNAKKGIGGTTVAKFQPSGKTFIIRNNRLSTCQGQISPETGDCNGQLIPLVRHTVTDNCYINDFPRVADFVCLSTSAGPEPIYMTYYSNRLKCETDASNANFKTFDAFNRDCAKHATRATYKYYTNGPVDENANCTNDNPKVCTFEENLVLKEGSRNVLN</sequence>
<gene>
    <name evidence="3" type="primary">AUGUSTUS-3.0.2_33548</name>
    <name evidence="3" type="ORF">TcasGA2_TC033548</name>
</gene>
<keyword evidence="2" id="KW-0732">Signal</keyword>
<accession>A0A139WG47</accession>
<feature type="compositionally biased region" description="Basic and acidic residues" evidence="1">
    <location>
        <begin position="269"/>
        <end position="280"/>
    </location>
</feature>
<evidence type="ECO:0000313" key="3">
    <source>
        <dbReference type="EMBL" id="KYB26777.1"/>
    </source>
</evidence>
<keyword evidence="4" id="KW-1185">Reference proteome</keyword>
<proteinExistence type="predicted"/>
<organism evidence="3 4">
    <name type="scientific">Tribolium castaneum</name>
    <name type="common">Red flour beetle</name>
    <dbReference type="NCBI Taxonomy" id="7070"/>
    <lineage>
        <taxon>Eukaryota</taxon>
        <taxon>Metazoa</taxon>
        <taxon>Ecdysozoa</taxon>
        <taxon>Arthropoda</taxon>
        <taxon>Hexapoda</taxon>
        <taxon>Insecta</taxon>
        <taxon>Pterygota</taxon>
        <taxon>Neoptera</taxon>
        <taxon>Endopterygota</taxon>
        <taxon>Coleoptera</taxon>
        <taxon>Polyphaga</taxon>
        <taxon>Cucujiformia</taxon>
        <taxon>Tenebrionidae</taxon>
        <taxon>Tenebrionidae incertae sedis</taxon>
        <taxon>Tribolium</taxon>
    </lineage>
</organism>
<evidence type="ECO:0000256" key="2">
    <source>
        <dbReference type="SAM" id="SignalP"/>
    </source>
</evidence>
<reference evidence="3 4" key="1">
    <citation type="journal article" date="2008" name="Nature">
        <title>The genome of the model beetle and pest Tribolium castaneum.</title>
        <authorList>
            <consortium name="Tribolium Genome Sequencing Consortium"/>
            <person name="Richards S."/>
            <person name="Gibbs R.A."/>
            <person name="Weinstock G.M."/>
            <person name="Brown S.J."/>
            <person name="Denell R."/>
            <person name="Beeman R.W."/>
            <person name="Gibbs R."/>
            <person name="Beeman R.W."/>
            <person name="Brown S.J."/>
            <person name="Bucher G."/>
            <person name="Friedrich M."/>
            <person name="Grimmelikhuijzen C.J."/>
            <person name="Klingler M."/>
            <person name="Lorenzen M."/>
            <person name="Richards S."/>
            <person name="Roth S."/>
            <person name="Schroder R."/>
            <person name="Tautz D."/>
            <person name="Zdobnov E.M."/>
            <person name="Muzny D."/>
            <person name="Gibbs R.A."/>
            <person name="Weinstock G.M."/>
            <person name="Attaway T."/>
            <person name="Bell S."/>
            <person name="Buhay C.J."/>
            <person name="Chandrabose M.N."/>
            <person name="Chavez D."/>
            <person name="Clerk-Blankenburg K.P."/>
            <person name="Cree A."/>
            <person name="Dao M."/>
            <person name="Davis C."/>
            <person name="Chacko J."/>
            <person name="Dinh H."/>
            <person name="Dugan-Rocha S."/>
            <person name="Fowler G."/>
            <person name="Garner T.T."/>
            <person name="Garnes J."/>
            <person name="Gnirke A."/>
            <person name="Hawes A."/>
            <person name="Hernandez J."/>
            <person name="Hines S."/>
            <person name="Holder M."/>
            <person name="Hume J."/>
            <person name="Jhangiani S.N."/>
            <person name="Joshi V."/>
            <person name="Khan Z.M."/>
            <person name="Jackson L."/>
            <person name="Kovar C."/>
            <person name="Kowis A."/>
            <person name="Lee S."/>
            <person name="Lewis L.R."/>
            <person name="Margolis J."/>
            <person name="Morgan M."/>
            <person name="Nazareth L.V."/>
            <person name="Nguyen N."/>
            <person name="Okwuonu G."/>
            <person name="Parker D."/>
            <person name="Richards S."/>
            <person name="Ruiz S.J."/>
            <person name="Santibanez J."/>
            <person name="Savard J."/>
            <person name="Scherer S.E."/>
            <person name="Schneider B."/>
            <person name="Sodergren E."/>
            <person name="Tautz D."/>
            <person name="Vattahil S."/>
            <person name="Villasana D."/>
            <person name="White C.S."/>
            <person name="Wright R."/>
            <person name="Park Y."/>
            <person name="Beeman R.W."/>
            <person name="Lord J."/>
            <person name="Oppert B."/>
            <person name="Lorenzen M."/>
            <person name="Brown S."/>
            <person name="Wang L."/>
            <person name="Savard J."/>
            <person name="Tautz D."/>
            <person name="Richards S."/>
            <person name="Weinstock G."/>
            <person name="Gibbs R.A."/>
            <person name="Liu Y."/>
            <person name="Worley K."/>
            <person name="Weinstock G."/>
            <person name="Elsik C.G."/>
            <person name="Reese J.T."/>
            <person name="Elhaik E."/>
            <person name="Landan G."/>
            <person name="Graur D."/>
            <person name="Arensburger P."/>
            <person name="Atkinson P."/>
            <person name="Beeman R.W."/>
            <person name="Beidler J."/>
            <person name="Brown S.J."/>
            <person name="Demuth J.P."/>
            <person name="Drury D.W."/>
            <person name="Du Y.Z."/>
            <person name="Fujiwara H."/>
            <person name="Lorenzen M."/>
            <person name="Maselli V."/>
            <person name="Osanai M."/>
            <person name="Park Y."/>
            <person name="Robertson H.M."/>
            <person name="Tu Z."/>
            <person name="Wang J.J."/>
            <person name="Wang S."/>
            <person name="Richards S."/>
            <person name="Song H."/>
            <person name="Zhang L."/>
            <person name="Sodergren E."/>
            <person name="Werner D."/>
            <person name="Stanke M."/>
            <person name="Morgenstern B."/>
            <person name="Solovyev V."/>
            <person name="Kosarev P."/>
            <person name="Brown G."/>
            <person name="Chen H.C."/>
            <person name="Ermolaeva O."/>
            <person name="Hlavina W."/>
            <person name="Kapustin Y."/>
            <person name="Kiryutin B."/>
            <person name="Kitts P."/>
            <person name="Maglott D."/>
            <person name="Pruitt K."/>
            <person name="Sapojnikov V."/>
            <person name="Souvorov A."/>
            <person name="Mackey A.J."/>
            <person name="Waterhouse R.M."/>
            <person name="Wyder S."/>
            <person name="Zdobnov E.M."/>
            <person name="Zdobnov E.M."/>
            <person name="Wyder S."/>
            <person name="Kriventseva E.V."/>
            <person name="Kadowaki T."/>
            <person name="Bork P."/>
            <person name="Aranda M."/>
            <person name="Bao R."/>
            <person name="Beermann A."/>
            <person name="Berns N."/>
            <person name="Bolognesi R."/>
            <person name="Bonneton F."/>
            <person name="Bopp D."/>
            <person name="Brown S.J."/>
            <person name="Bucher G."/>
            <person name="Butts T."/>
            <person name="Chaumot A."/>
            <person name="Denell R.E."/>
            <person name="Ferrier D.E."/>
            <person name="Friedrich M."/>
            <person name="Gordon C.M."/>
            <person name="Jindra M."/>
            <person name="Klingler M."/>
            <person name="Lan Q."/>
            <person name="Lattorff H.M."/>
            <person name="Laudet V."/>
            <person name="von Levetsow C."/>
            <person name="Liu Z."/>
            <person name="Lutz R."/>
            <person name="Lynch J.A."/>
            <person name="da Fonseca R.N."/>
            <person name="Posnien N."/>
            <person name="Reuter R."/>
            <person name="Roth S."/>
            <person name="Savard J."/>
            <person name="Schinko J.B."/>
            <person name="Schmitt C."/>
            <person name="Schoppmeier M."/>
            <person name="Schroder R."/>
            <person name="Shippy T.D."/>
            <person name="Simonnet F."/>
            <person name="Marques-Souza H."/>
            <person name="Tautz D."/>
            <person name="Tomoyasu Y."/>
            <person name="Trauner J."/>
            <person name="Van der Zee M."/>
            <person name="Vervoort M."/>
            <person name="Wittkopp N."/>
            <person name="Wimmer E.A."/>
            <person name="Yang X."/>
            <person name="Jones A.K."/>
            <person name="Sattelle D.B."/>
            <person name="Ebert P.R."/>
            <person name="Nelson D."/>
            <person name="Scott J.G."/>
            <person name="Beeman R.W."/>
            <person name="Muthukrishnan S."/>
            <person name="Kramer K.J."/>
            <person name="Arakane Y."/>
            <person name="Beeman R.W."/>
            <person name="Zhu Q."/>
            <person name="Hogenkamp D."/>
            <person name="Dixit R."/>
            <person name="Oppert B."/>
            <person name="Jiang H."/>
            <person name="Zou Z."/>
            <person name="Marshall J."/>
            <person name="Elpidina E."/>
            <person name="Vinokurov K."/>
            <person name="Oppert C."/>
            <person name="Zou Z."/>
            <person name="Evans J."/>
            <person name="Lu Z."/>
            <person name="Zhao P."/>
            <person name="Sumathipala N."/>
            <person name="Altincicek B."/>
            <person name="Vilcinskas A."/>
            <person name="Williams M."/>
            <person name="Hultmark D."/>
            <person name="Hetru C."/>
            <person name="Jiang H."/>
            <person name="Grimmelikhuijzen C.J."/>
            <person name="Hauser F."/>
            <person name="Cazzamali G."/>
            <person name="Williamson M."/>
            <person name="Park Y."/>
            <person name="Li B."/>
            <person name="Tanaka Y."/>
            <person name="Predel R."/>
            <person name="Neupert S."/>
            <person name="Schachtner J."/>
            <person name="Verleyen P."/>
            <person name="Raible F."/>
            <person name="Bork P."/>
            <person name="Friedrich M."/>
            <person name="Walden K.K."/>
            <person name="Robertson H.M."/>
            <person name="Angeli S."/>
            <person name="Foret S."/>
            <person name="Bucher G."/>
            <person name="Schuetz S."/>
            <person name="Maleszka R."/>
            <person name="Wimmer E.A."/>
            <person name="Beeman R.W."/>
            <person name="Lorenzen M."/>
            <person name="Tomoyasu Y."/>
            <person name="Miller S.C."/>
            <person name="Grossmann D."/>
            <person name="Bucher G."/>
        </authorList>
    </citation>
    <scope>NUCLEOTIDE SEQUENCE [LARGE SCALE GENOMIC DNA]</scope>
    <source>
        <strain evidence="3 4">Georgia GA2</strain>
    </source>
</reference>